<dbReference type="Pfam" id="PF24990">
    <property type="entry name" value="PAS_13"/>
    <property type="match status" value="1"/>
</dbReference>
<keyword evidence="10" id="KW-1185">Reference proteome</keyword>
<dbReference type="GO" id="GO:0046872">
    <property type="term" value="F:metal ion binding"/>
    <property type="evidence" value="ECO:0007669"/>
    <property type="project" value="UniProtKB-KW"/>
</dbReference>
<evidence type="ECO:0000259" key="7">
    <source>
        <dbReference type="Pfam" id="PF24990"/>
    </source>
</evidence>
<evidence type="ECO:0000256" key="6">
    <source>
        <dbReference type="SAM" id="MobiDB-lite"/>
    </source>
</evidence>
<dbReference type="GO" id="GO:0000977">
    <property type="term" value="F:RNA polymerase II transcription regulatory region sequence-specific DNA binding"/>
    <property type="evidence" value="ECO:0007669"/>
    <property type="project" value="TreeGrafter"/>
</dbReference>
<name>A0AAV0ADT5_PHAPC</name>
<dbReference type="PANTHER" id="PTHR31986">
    <property type="entry name" value="REGULATOR OF DRUG SENSITIVITY 2"/>
    <property type="match status" value="1"/>
</dbReference>
<organism evidence="8 10">
    <name type="scientific">Phakopsora pachyrhizi</name>
    <name type="common">Asian soybean rust disease fungus</name>
    <dbReference type="NCBI Taxonomy" id="170000"/>
    <lineage>
        <taxon>Eukaryota</taxon>
        <taxon>Fungi</taxon>
        <taxon>Dikarya</taxon>
        <taxon>Basidiomycota</taxon>
        <taxon>Pucciniomycotina</taxon>
        <taxon>Pucciniomycetes</taxon>
        <taxon>Pucciniales</taxon>
        <taxon>Phakopsoraceae</taxon>
        <taxon>Phakopsora</taxon>
    </lineage>
</organism>
<proteinExistence type="predicted"/>
<sequence>MKEKIESEYQFKKNLIEYLPLLDNLPIAGCIWRRTGEIERFNPQFEELVDLKYYLQDHQSSSTHRFQQQQELIDDDVGNYDHQQGFCCSDKRVGGRSRLEGFKIYELWDEDSNLNYWEKFNKIALDPGQKAVLTSCVLLRKDIKRLRRRTNRRRQVKGENCEGISELKRIESEIKALDNNSKTKEGGEEEREDVEGGGFDDGRGSENVEFVNCTFSFTIKRDLFGLPCLIIGNFLS</sequence>
<protein>
    <submittedName>
        <fullName evidence="8">Expressed protein</fullName>
    </submittedName>
</protein>
<gene>
    <name evidence="8" type="ORF">PPACK8108_LOCUS522</name>
    <name evidence="9" type="ORF">PPACK8108_LOCUS531</name>
</gene>
<comment type="subcellular location">
    <subcellularLocation>
        <location evidence="1">Nucleus</location>
    </subcellularLocation>
</comment>
<evidence type="ECO:0000256" key="5">
    <source>
        <dbReference type="ARBA" id="ARBA00023242"/>
    </source>
</evidence>
<keyword evidence="4" id="KW-0804">Transcription</keyword>
<dbReference type="InterPro" id="IPR056751">
    <property type="entry name" value="PAS_13"/>
</dbReference>
<accession>A0AAV0ADT5</accession>
<dbReference type="EMBL" id="CALTRL010000073">
    <property type="protein sequence ID" value="CAH7666186.1"/>
    <property type="molecule type" value="Genomic_DNA"/>
</dbReference>
<dbReference type="PANTHER" id="PTHR31986:SF7">
    <property type="entry name" value="REGULATOR OF DRUG SENSITIVITY 2"/>
    <property type="match status" value="1"/>
</dbReference>
<evidence type="ECO:0000313" key="9">
    <source>
        <dbReference type="EMBL" id="CAH7666195.1"/>
    </source>
</evidence>
<comment type="caution">
    <text evidence="8">The sequence shown here is derived from an EMBL/GenBank/DDBJ whole genome shotgun (WGS) entry which is preliminary data.</text>
</comment>
<keyword evidence="3" id="KW-0805">Transcription regulation</keyword>
<reference evidence="8" key="1">
    <citation type="submission" date="2022-06" db="EMBL/GenBank/DDBJ databases">
        <authorList>
            <consortium name="SYNGENTA / RWTH Aachen University"/>
        </authorList>
    </citation>
    <scope>NUCLEOTIDE SEQUENCE</scope>
</reference>
<evidence type="ECO:0000256" key="3">
    <source>
        <dbReference type="ARBA" id="ARBA00023015"/>
    </source>
</evidence>
<dbReference type="GO" id="GO:0005634">
    <property type="term" value="C:nucleus"/>
    <property type="evidence" value="ECO:0007669"/>
    <property type="project" value="UniProtKB-SubCell"/>
</dbReference>
<dbReference type="EMBL" id="CALTRL010000076">
    <property type="protein sequence ID" value="CAH7666195.1"/>
    <property type="molecule type" value="Genomic_DNA"/>
</dbReference>
<keyword evidence="5" id="KW-0539">Nucleus</keyword>
<dbReference type="AlphaFoldDB" id="A0AAV0ADT5"/>
<evidence type="ECO:0000256" key="4">
    <source>
        <dbReference type="ARBA" id="ARBA00023163"/>
    </source>
</evidence>
<evidence type="ECO:0000313" key="8">
    <source>
        <dbReference type="EMBL" id="CAH7666186.1"/>
    </source>
</evidence>
<evidence type="ECO:0000256" key="2">
    <source>
        <dbReference type="ARBA" id="ARBA00022723"/>
    </source>
</evidence>
<dbReference type="InterPro" id="IPR053045">
    <property type="entry name" value="Zinc_cluster_trans_reg"/>
</dbReference>
<feature type="region of interest" description="Disordered" evidence="6">
    <location>
        <begin position="178"/>
        <end position="201"/>
    </location>
</feature>
<evidence type="ECO:0000256" key="1">
    <source>
        <dbReference type="ARBA" id="ARBA00004123"/>
    </source>
</evidence>
<evidence type="ECO:0000313" key="10">
    <source>
        <dbReference type="Proteomes" id="UP001153365"/>
    </source>
</evidence>
<feature type="domain" description="ERT1/acuK family PAS" evidence="7">
    <location>
        <begin position="31"/>
        <end position="235"/>
    </location>
</feature>
<dbReference type="Proteomes" id="UP001153365">
    <property type="component" value="Unassembled WGS sequence"/>
</dbReference>
<keyword evidence="2" id="KW-0479">Metal-binding</keyword>